<feature type="signal peptide" evidence="12">
    <location>
        <begin position="1"/>
        <end position="29"/>
    </location>
</feature>
<dbReference type="RefSeq" id="WP_310280086.1">
    <property type="nucleotide sequence ID" value="NZ_JAVDWR010000012.1"/>
</dbReference>
<evidence type="ECO:0000256" key="1">
    <source>
        <dbReference type="ARBA" id="ARBA00004571"/>
    </source>
</evidence>
<keyword evidence="8 9" id="KW-0998">Cell outer membrane</keyword>
<dbReference type="PANTHER" id="PTHR30069">
    <property type="entry name" value="TONB-DEPENDENT OUTER MEMBRANE RECEPTOR"/>
    <property type="match status" value="1"/>
</dbReference>
<evidence type="ECO:0000313" key="15">
    <source>
        <dbReference type="EMBL" id="MDR7122150.1"/>
    </source>
</evidence>
<dbReference type="Pfam" id="PF07715">
    <property type="entry name" value="Plug"/>
    <property type="match status" value="1"/>
</dbReference>
<dbReference type="InterPro" id="IPR037066">
    <property type="entry name" value="Plug_dom_sf"/>
</dbReference>
<protein>
    <submittedName>
        <fullName evidence="15">Iron complex outermembrane receptor protein</fullName>
    </submittedName>
</protein>
<dbReference type="SUPFAM" id="SSF56935">
    <property type="entry name" value="Porins"/>
    <property type="match status" value="1"/>
</dbReference>
<feature type="domain" description="TonB-dependent receptor-like beta-barrel" evidence="13">
    <location>
        <begin position="266"/>
        <end position="671"/>
    </location>
</feature>
<evidence type="ECO:0000256" key="9">
    <source>
        <dbReference type="PROSITE-ProRule" id="PRU01360"/>
    </source>
</evidence>
<dbReference type="Pfam" id="PF00593">
    <property type="entry name" value="TonB_dep_Rec_b-barrel"/>
    <property type="match status" value="1"/>
</dbReference>
<evidence type="ECO:0000256" key="3">
    <source>
        <dbReference type="ARBA" id="ARBA00022452"/>
    </source>
</evidence>
<gene>
    <name evidence="15" type="ORF">J2W69_003107</name>
</gene>
<evidence type="ECO:0000256" key="11">
    <source>
        <dbReference type="RuleBase" id="RU003357"/>
    </source>
</evidence>
<dbReference type="PROSITE" id="PS00430">
    <property type="entry name" value="TONB_DEPENDENT_REC_1"/>
    <property type="match status" value="1"/>
</dbReference>
<keyword evidence="3 9" id="KW-1134">Transmembrane beta strand</keyword>
<keyword evidence="7 9" id="KW-0472">Membrane</keyword>
<evidence type="ECO:0000256" key="5">
    <source>
        <dbReference type="ARBA" id="ARBA00022729"/>
    </source>
</evidence>
<keyword evidence="2 9" id="KW-0813">Transport</keyword>
<dbReference type="InterPro" id="IPR036942">
    <property type="entry name" value="Beta-barrel_TonB_sf"/>
</dbReference>
<sequence>MRPILIRLSVVMKLSRLVLALALPFPLLVAETVAAETAVEIETIQVSATRSSYPVSTVPATITVIDQEELKSQLAVTQDLSQILGNLLPSFSPSRQKLTANGETLRGREPLYMIDGVPQSTPLRNGSRDGNTIDPSMIERIEVIRGANAIQGMGASGGIINIITKSPAEHQHQVSLSGSAPTAGGSDTQSYKASYLFSEQFDDVSFIAGGAFNKTGLYLDGNGQPIGVDTTQGDTMDSDTVNLFIKSKWQMSEDQSVQLMINHFDLQGNNNYVTVQGNAAAGVPTTSARGITEGKPSQNKVTSASLDYQHQDIAGGQLNLQLFAQDFASMFGGSRAGVFQDPALGVSVFDQSQNISEKVGSRLTWFRANLADSGVDLSTGLDWLQDSTYQELVMSNRNWVPETEFTNYAPFVQLRYNQINDWTFSAGARYEYGQLSVADFTTLASSNSSFVTGGEPSFNELLKNFGVVHQWSDSIRLYASYSEGFSMPDVGRVLRAINTPNQSVAQFLNLQPVVSDNTEVGIELTEDKYRLQLSYFQSDSDLGSRLQADADGIYSVMRERTEISGFEAEGEYNLNEDSTLGFTYARTEGQFDSNNDGQVDKDLGGINIAPERLNLYWLQQWPMQLSSRVQLSQLFDVNYNDGTSFDSYHTLDLSGRYETDNWGSWTLGLENALDKQYITYYSQTTPANNSYFAGLGRTLNLNWQISF</sequence>
<dbReference type="CDD" id="cd01347">
    <property type="entry name" value="ligand_gated_channel"/>
    <property type="match status" value="1"/>
</dbReference>
<feature type="domain" description="TonB-dependent receptor plug" evidence="14">
    <location>
        <begin position="55"/>
        <end position="159"/>
    </location>
</feature>
<evidence type="ECO:0000313" key="16">
    <source>
        <dbReference type="Proteomes" id="UP001257909"/>
    </source>
</evidence>
<dbReference type="PROSITE" id="PS52016">
    <property type="entry name" value="TONB_DEPENDENT_REC_3"/>
    <property type="match status" value="1"/>
</dbReference>
<evidence type="ECO:0000256" key="12">
    <source>
        <dbReference type="SAM" id="SignalP"/>
    </source>
</evidence>
<keyword evidence="4 9" id="KW-0812">Transmembrane</keyword>
<dbReference type="InterPro" id="IPR012910">
    <property type="entry name" value="Plug_dom"/>
</dbReference>
<keyword evidence="15" id="KW-0675">Receptor</keyword>
<evidence type="ECO:0000256" key="4">
    <source>
        <dbReference type="ARBA" id="ARBA00022692"/>
    </source>
</evidence>
<dbReference type="PANTHER" id="PTHR30069:SF42">
    <property type="entry name" value="FERRIC AEROBACTIN RECEPTOR"/>
    <property type="match status" value="1"/>
</dbReference>
<dbReference type="InterPro" id="IPR039426">
    <property type="entry name" value="TonB-dep_rcpt-like"/>
</dbReference>
<evidence type="ECO:0000259" key="14">
    <source>
        <dbReference type="Pfam" id="PF07715"/>
    </source>
</evidence>
<feature type="chain" id="PRO_5046314527" evidence="12">
    <location>
        <begin position="30"/>
        <end position="707"/>
    </location>
</feature>
<reference evidence="15 16" key="1">
    <citation type="submission" date="2023-07" db="EMBL/GenBank/DDBJ databases">
        <title>Sorghum-associated microbial communities from plants grown in Nebraska, USA.</title>
        <authorList>
            <person name="Schachtman D."/>
        </authorList>
    </citation>
    <scope>NUCLEOTIDE SEQUENCE [LARGE SCALE GENOMIC DNA]</scope>
    <source>
        <strain evidence="15 16">4138</strain>
    </source>
</reference>
<keyword evidence="16" id="KW-1185">Reference proteome</keyword>
<dbReference type="InterPro" id="IPR000531">
    <property type="entry name" value="Beta-barrel_TonB"/>
</dbReference>
<feature type="short sequence motif" description="TonB box" evidence="10">
    <location>
        <begin position="43"/>
        <end position="49"/>
    </location>
</feature>
<proteinExistence type="inferred from homology"/>
<comment type="similarity">
    <text evidence="9 11">Belongs to the TonB-dependent receptor family.</text>
</comment>
<dbReference type="Proteomes" id="UP001257909">
    <property type="component" value="Unassembled WGS sequence"/>
</dbReference>
<evidence type="ECO:0000259" key="13">
    <source>
        <dbReference type="Pfam" id="PF00593"/>
    </source>
</evidence>
<organism evidence="15 16">
    <name type="scientific">Rheinheimera soli</name>
    <dbReference type="NCBI Taxonomy" id="443616"/>
    <lineage>
        <taxon>Bacteria</taxon>
        <taxon>Pseudomonadati</taxon>
        <taxon>Pseudomonadota</taxon>
        <taxon>Gammaproteobacteria</taxon>
        <taxon>Chromatiales</taxon>
        <taxon>Chromatiaceae</taxon>
        <taxon>Rheinheimera</taxon>
    </lineage>
</organism>
<evidence type="ECO:0000256" key="10">
    <source>
        <dbReference type="PROSITE-ProRule" id="PRU10143"/>
    </source>
</evidence>
<evidence type="ECO:0000256" key="6">
    <source>
        <dbReference type="ARBA" id="ARBA00023077"/>
    </source>
</evidence>
<dbReference type="Gene3D" id="2.170.130.10">
    <property type="entry name" value="TonB-dependent receptor, plug domain"/>
    <property type="match status" value="1"/>
</dbReference>
<dbReference type="InterPro" id="IPR010916">
    <property type="entry name" value="TonB_box_CS"/>
</dbReference>
<name>A0ABU1W2G1_9GAMM</name>
<keyword evidence="5 12" id="KW-0732">Signal</keyword>
<keyword evidence="6 10" id="KW-0798">TonB box</keyword>
<comment type="caution">
    <text evidence="15">The sequence shown here is derived from an EMBL/GenBank/DDBJ whole genome shotgun (WGS) entry which is preliminary data.</text>
</comment>
<accession>A0ABU1W2G1</accession>
<evidence type="ECO:0000256" key="8">
    <source>
        <dbReference type="ARBA" id="ARBA00023237"/>
    </source>
</evidence>
<dbReference type="Gene3D" id="2.40.170.20">
    <property type="entry name" value="TonB-dependent receptor, beta-barrel domain"/>
    <property type="match status" value="1"/>
</dbReference>
<evidence type="ECO:0000256" key="2">
    <source>
        <dbReference type="ARBA" id="ARBA00022448"/>
    </source>
</evidence>
<dbReference type="EMBL" id="JAVDWR010000012">
    <property type="protein sequence ID" value="MDR7122150.1"/>
    <property type="molecule type" value="Genomic_DNA"/>
</dbReference>
<evidence type="ECO:0000256" key="7">
    <source>
        <dbReference type="ARBA" id="ARBA00023136"/>
    </source>
</evidence>
<comment type="subcellular location">
    <subcellularLocation>
        <location evidence="1 9">Cell outer membrane</location>
        <topology evidence="1 9">Multi-pass membrane protein</topology>
    </subcellularLocation>
</comment>